<protein>
    <submittedName>
        <fullName evidence="1 3">Uncharacterized protein</fullName>
    </submittedName>
</protein>
<evidence type="ECO:0000313" key="2">
    <source>
        <dbReference type="Proteomes" id="UP000280834"/>
    </source>
</evidence>
<dbReference type="AlphaFoldDB" id="A0A0R3Q7V8"/>
<proteinExistence type="predicted"/>
<dbReference type="Proteomes" id="UP000280834">
    <property type="component" value="Unassembled WGS sequence"/>
</dbReference>
<name>A0A0R3Q7V8_9BILA</name>
<accession>A0A0R3Q7V8</accession>
<sequence>MLKAVNRLIAYFLSSNLRKVSLNENAKMLVRSF</sequence>
<reference evidence="3" key="1">
    <citation type="submission" date="2017-02" db="UniProtKB">
        <authorList>
            <consortium name="WormBaseParasite"/>
        </authorList>
    </citation>
    <scope>IDENTIFICATION</scope>
</reference>
<reference evidence="1 2" key="2">
    <citation type="submission" date="2018-11" db="EMBL/GenBank/DDBJ databases">
        <authorList>
            <consortium name="Pathogen Informatics"/>
        </authorList>
    </citation>
    <scope>NUCLEOTIDE SEQUENCE [LARGE SCALE GENOMIC DNA]</scope>
</reference>
<evidence type="ECO:0000313" key="1">
    <source>
        <dbReference type="EMBL" id="VDO10961.1"/>
    </source>
</evidence>
<dbReference type="EMBL" id="UZAG01001308">
    <property type="protein sequence ID" value="VDO10961.1"/>
    <property type="molecule type" value="Genomic_DNA"/>
</dbReference>
<organism evidence="3">
    <name type="scientific">Brugia timori</name>
    <dbReference type="NCBI Taxonomy" id="42155"/>
    <lineage>
        <taxon>Eukaryota</taxon>
        <taxon>Metazoa</taxon>
        <taxon>Ecdysozoa</taxon>
        <taxon>Nematoda</taxon>
        <taxon>Chromadorea</taxon>
        <taxon>Rhabditida</taxon>
        <taxon>Spirurina</taxon>
        <taxon>Spiruromorpha</taxon>
        <taxon>Filarioidea</taxon>
        <taxon>Onchocercidae</taxon>
        <taxon>Brugia</taxon>
    </lineage>
</organism>
<evidence type="ECO:0000313" key="3">
    <source>
        <dbReference type="WBParaSite" id="BTMF_0000241201-mRNA-1"/>
    </source>
</evidence>
<keyword evidence="2" id="KW-1185">Reference proteome</keyword>
<gene>
    <name evidence="1" type="ORF">BTMF_LOCUS1740</name>
</gene>
<dbReference type="WBParaSite" id="BTMF_0000241201-mRNA-1">
    <property type="protein sequence ID" value="BTMF_0000241201-mRNA-1"/>
    <property type="gene ID" value="BTMF_0000241201"/>
</dbReference>